<protein>
    <recommendedName>
        <fullName evidence="3">Type III secretion system chaperone</fullName>
    </recommendedName>
</protein>
<dbReference type="Proteomes" id="UP001158049">
    <property type="component" value="Unassembled WGS sequence"/>
</dbReference>
<evidence type="ECO:0000313" key="1">
    <source>
        <dbReference type="EMBL" id="SMP78486.1"/>
    </source>
</evidence>
<comment type="caution">
    <text evidence="1">The sequence shown here is derived from an EMBL/GenBank/DDBJ whole genome shotgun (WGS) entry which is preliminary data.</text>
</comment>
<evidence type="ECO:0000313" key="2">
    <source>
        <dbReference type="Proteomes" id="UP001158049"/>
    </source>
</evidence>
<dbReference type="Gene3D" id="3.30.1460.10">
    <property type="match status" value="1"/>
</dbReference>
<dbReference type="EMBL" id="FXUL01000029">
    <property type="protein sequence ID" value="SMP78486.1"/>
    <property type="molecule type" value="Genomic_DNA"/>
</dbReference>
<keyword evidence="2" id="KW-1185">Reference proteome</keyword>
<organism evidence="1 2">
    <name type="scientific">Noviherbaspirillum suwonense</name>
    <dbReference type="NCBI Taxonomy" id="1224511"/>
    <lineage>
        <taxon>Bacteria</taxon>
        <taxon>Pseudomonadati</taxon>
        <taxon>Pseudomonadota</taxon>
        <taxon>Betaproteobacteria</taxon>
        <taxon>Burkholderiales</taxon>
        <taxon>Oxalobacteraceae</taxon>
        <taxon>Noviherbaspirillum</taxon>
    </lineage>
</organism>
<reference evidence="1 2" key="1">
    <citation type="submission" date="2017-05" db="EMBL/GenBank/DDBJ databases">
        <authorList>
            <person name="Varghese N."/>
            <person name="Submissions S."/>
        </authorList>
    </citation>
    <scope>NUCLEOTIDE SEQUENCE [LARGE SCALE GENOMIC DNA]</scope>
    <source>
        <strain evidence="1 2">DSM 26001</strain>
    </source>
</reference>
<gene>
    <name evidence="1" type="ORF">SAMN06295970_1291</name>
</gene>
<proteinExistence type="predicted"/>
<evidence type="ECO:0008006" key="3">
    <source>
        <dbReference type="Google" id="ProtNLM"/>
    </source>
</evidence>
<sequence>MTPEPAYVAMLDRLCRLAGIPAAEHAQAVAQQAMTIDGLPTHFRLEAWSGFIKIYIEIGRPAPATLPTLCQSIVEHQLMLPAPFTMLTALDPDSSNLVLYGCAPLAADSGEDESFLAFLQACADAAHLLRNVLGEDVDR</sequence>
<name>A0ABY1QRX6_9BURK</name>
<dbReference type="RefSeq" id="WP_283445106.1">
    <property type="nucleotide sequence ID" value="NZ_FXUL01000029.1"/>
</dbReference>
<accession>A0ABY1QRX6</accession>